<proteinExistence type="predicted"/>
<protein>
    <submittedName>
        <fullName evidence="3">Aminodeoxychorismate/anthranilate synthase component II</fullName>
    </submittedName>
</protein>
<evidence type="ECO:0000313" key="4">
    <source>
        <dbReference type="Proteomes" id="UP000285023"/>
    </source>
</evidence>
<dbReference type="InterPro" id="IPR017926">
    <property type="entry name" value="GATASE"/>
</dbReference>
<dbReference type="GO" id="GO:0004049">
    <property type="term" value="F:anthranilate synthase activity"/>
    <property type="evidence" value="ECO:0007669"/>
    <property type="project" value="TreeGrafter"/>
</dbReference>
<dbReference type="CDD" id="cd01743">
    <property type="entry name" value="GATase1_Anthranilate_Synthase"/>
    <property type="match status" value="1"/>
</dbReference>
<dbReference type="EMBL" id="QXTF01000001">
    <property type="protein sequence ID" value="RIX31746.1"/>
    <property type="molecule type" value="Genomic_DNA"/>
</dbReference>
<evidence type="ECO:0000313" key="3">
    <source>
        <dbReference type="EMBL" id="RIX31746.1"/>
    </source>
</evidence>
<dbReference type="PRINTS" id="PR00099">
    <property type="entry name" value="CPSGATASE"/>
</dbReference>
<organism evidence="3 4">
    <name type="scientific">Sphingomonas edaphi</name>
    <dbReference type="NCBI Taxonomy" id="2315689"/>
    <lineage>
        <taxon>Bacteria</taxon>
        <taxon>Pseudomonadati</taxon>
        <taxon>Pseudomonadota</taxon>
        <taxon>Alphaproteobacteria</taxon>
        <taxon>Sphingomonadales</taxon>
        <taxon>Sphingomonadaceae</taxon>
        <taxon>Sphingomonas</taxon>
    </lineage>
</organism>
<name>A0A418Q150_9SPHN</name>
<dbReference type="NCBIfam" id="TIGR00566">
    <property type="entry name" value="trpG_papA"/>
    <property type="match status" value="1"/>
</dbReference>
<feature type="domain" description="Glutamine amidotransferase" evidence="2">
    <location>
        <begin position="7"/>
        <end position="187"/>
    </location>
</feature>
<keyword evidence="1" id="KW-0315">Glutamine amidotransferase</keyword>
<gene>
    <name evidence="3" type="ORF">D3M59_01700</name>
</gene>
<dbReference type="SUPFAM" id="SSF52317">
    <property type="entry name" value="Class I glutamine amidotransferase-like"/>
    <property type="match status" value="1"/>
</dbReference>
<dbReference type="InterPro" id="IPR050472">
    <property type="entry name" value="Anth_synth/Amidotransfase"/>
</dbReference>
<dbReference type="PRINTS" id="PR00097">
    <property type="entry name" value="ANTSNTHASEII"/>
</dbReference>
<dbReference type="PANTHER" id="PTHR43418:SF4">
    <property type="entry name" value="MULTIFUNCTIONAL TRYPTOPHAN BIOSYNTHESIS PROTEIN"/>
    <property type="match status" value="1"/>
</dbReference>
<dbReference type="PROSITE" id="PS51273">
    <property type="entry name" value="GATASE_TYPE_1"/>
    <property type="match status" value="1"/>
</dbReference>
<dbReference type="PANTHER" id="PTHR43418">
    <property type="entry name" value="MULTIFUNCTIONAL TRYPTOPHAN BIOSYNTHESIS PROTEIN-RELATED"/>
    <property type="match status" value="1"/>
</dbReference>
<dbReference type="InterPro" id="IPR029062">
    <property type="entry name" value="Class_I_gatase-like"/>
</dbReference>
<accession>A0A418Q150</accession>
<dbReference type="PRINTS" id="PR00096">
    <property type="entry name" value="GATASE"/>
</dbReference>
<dbReference type="InterPro" id="IPR006221">
    <property type="entry name" value="TrpG/PapA_dom"/>
</dbReference>
<dbReference type="GO" id="GO:0000162">
    <property type="term" value="P:L-tryptophan biosynthetic process"/>
    <property type="evidence" value="ECO:0007669"/>
    <property type="project" value="TreeGrafter"/>
</dbReference>
<reference evidence="3 4" key="1">
    <citation type="submission" date="2018-09" db="EMBL/GenBank/DDBJ databases">
        <title>Sphingomonas sp. DAC4.</title>
        <authorList>
            <person name="Seo T."/>
        </authorList>
    </citation>
    <scope>NUCLEOTIDE SEQUENCE [LARGE SCALE GENOMIC DNA]</scope>
    <source>
        <strain evidence="3 4">DAC4</strain>
    </source>
</reference>
<evidence type="ECO:0000259" key="2">
    <source>
        <dbReference type="Pfam" id="PF00117"/>
    </source>
</evidence>
<dbReference type="GO" id="GO:0005829">
    <property type="term" value="C:cytosol"/>
    <property type="evidence" value="ECO:0007669"/>
    <property type="project" value="TreeGrafter"/>
</dbReference>
<dbReference type="Pfam" id="PF00117">
    <property type="entry name" value="GATase"/>
    <property type="match status" value="1"/>
</dbReference>
<dbReference type="Proteomes" id="UP000285023">
    <property type="component" value="Unassembled WGS sequence"/>
</dbReference>
<dbReference type="OrthoDB" id="9803598at2"/>
<comment type="caution">
    <text evidence="3">The sequence shown here is derived from an EMBL/GenBank/DDBJ whole genome shotgun (WGS) entry which is preliminary data.</text>
</comment>
<dbReference type="RefSeq" id="WP_119531004.1">
    <property type="nucleotide sequence ID" value="NZ_QXTF01000001.1"/>
</dbReference>
<dbReference type="FunFam" id="3.40.50.880:FF:000003">
    <property type="entry name" value="Anthranilate synthase component II"/>
    <property type="match status" value="1"/>
</dbReference>
<sequence length="194" mass="19985">MTRPAILVIDNVDSFTFMLVDYLRSLGAEVAVVRNDDLTAGEAIDAGRDGIVISPGPGEPAGAGISVELAGLCMSASHPLLGVCLGHQAIGLAAGSVVQRAPPVHGKVGTVRHDGTGLFSGLPSPLAATRYHSLAIPDPLPPLVANAWSDDGVIMGMRHETAPVHGVQFHPESIGTAHGHDLLAAFLRICSEQA</sequence>
<dbReference type="AlphaFoldDB" id="A0A418Q150"/>
<dbReference type="Gene3D" id="3.40.50.880">
    <property type="match status" value="1"/>
</dbReference>
<keyword evidence="4" id="KW-1185">Reference proteome</keyword>
<evidence type="ECO:0000256" key="1">
    <source>
        <dbReference type="ARBA" id="ARBA00022962"/>
    </source>
</evidence>